<name>A0ABS4W4E3_9PSEU</name>
<proteinExistence type="predicted"/>
<organism evidence="9 10">
    <name type="scientific">Pseudonocardia parietis</name>
    <dbReference type="NCBI Taxonomy" id="570936"/>
    <lineage>
        <taxon>Bacteria</taxon>
        <taxon>Bacillati</taxon>
        <taxon>Actinomycetota</taxon>
        <taxon>Actinomycetes</taxon>
        <taxon>Pseudonocardiales</taxon>
        <taxon>Pseudonocardiaceae</taxon>
        <taxon>Pseudonocardia</taxon>
    </lineage>
</organism>
<dbReference type="InterPro" id="IPR007348">
    <property type="entry name" value="CopC_dom"/>
</dbReference>
<evidence type="ECO:0000256" key="6">
    <source>
        <dbReference type="SAM" id="Phobius"/>
    </source>
</evidence>
<keyword evidence="2" id="KW-0479">Metal-binding</keyword>
<evidence type="ECO:0000256" key="7">
    <source>
        <dbReference type="SAM" id="SignalP"/>
    </source>
</evidence>
<dbReference type="InterPro" id="IPR014756">
    <property type="entry name" value="Ig_E-set"/>
</dbReference>
<reference evidence="9 10" key="1">
    <citation type="submission" date="2021-03" db="EMBL/GenBank/DDBJ databases">
        <title>Sequencing the genomes of 1000 actinobacteria strains.</title>
        <authorList>
            <person name="Klenk H.-P."/>
        </authorList>
    </citation>
    <scope>NUCLEOTIDE SEQUENCE [LARGE SCALE GENOMIC DNA]</scope>
    <source>
        <strain evidence="9 10">DSM 45256</strain>
    </source>
</reference>
<feature type="region of interest" description="Disordered" evidence="5">
    <location>
        <begin position="130"/>
        <end position="173"/>
    </location>
</feature>
<feature type="signal peptide" evidence="7">
    <location>
        <begin position="1"/>
        <end position="31"/>
    </location>
</feature>
<accession>A0ABS4W4E3</accession>
<keyword evidence="6" id="KW-1133">Transmembrane helix</keyword>
<keyword evidence="3 7" id="KW-0732">Signal</keyword>
<comment type="caution">
    <text evidence="9">The sequence shown here is derived from an EMBL/GenBank/DDBJ whole genome shotgun (WGS) entry which is preliminary data.</text>
</comment>
<keyword evidence="4" id="KW-0186">Copper</keyword>
<evidence type="ECO:0000256" key="4">
    <source>
        <dbReference type="ARBA" id="ARBA00023008"/>
    </source>
</evidence>
<keyword evidence="6" id="KW-0472">Membrane</keyword>
<protein>
    <submittedName>
        <fullName evidence="9">Methionine-rich copper-binding protein CopC</fullName>
    </submittedName>
</protein>
<feature type="chain" id="PRO_5045992772" evidence="7">
    <location>
        <begin position="32"/>
        <end position="203"/>
    </location>
</feature>
<feature type="transmembrane region" description="Helical" evidence="6">
    <location>
        <begin position="179"/>
        <end position="198"/>
    </location>
</feature>
<dbReference type="SUPFAM" id="SSF81296">
    <property type="entry name" value="E set domains"/>
    <property type="match status" value="1"/>
</dbReference>
<sequence length="203" mass="19819">MSTALPTIRRAAVVLVAGAVALLLGASPAWAHTELESSNPAAESEVAQAPAEVTLTFTEAIPAGTARVTVTGPDGTDRAAGAPTGQDGTLTVPLEPLGAAGVYTIEYRVVSDDGHPVSGTVPFTLTAPGPAAAPASAPAAVPAAPSAGPSDAPFVTPETTGTAETPVAGTAGDGEGAPVWPWLLGAVVVLGGGVVYALRRARS</sequence>
<feature type="compositionally biased region" description="Low complexity" evidence="5">
    <location>
        <begin position="130"/>
        <end position="153"/>
    </location>
</feature>
<evidence type="ECO:0000313" key="10">
    <source>
        <dbReference type="Proteomes" id="UP001519295"/>
    </source>
</evidence>
<dbReference type="InterPro" id="IPR014755">
    <property type="entry name" value="Cu-Rt/internalin_Ig-like"/>
</dbReference>
<comment type="subcellular location">
    <subcellularLocation>
        <location evidence="1">Cell envelope</location>
    </subcellularLocation>
</comment>
<dbReference type="PANTHER" id="PTHR34820:SF4">
    <property type="entry name" value="INNER MEMBRANE PROTEIN YEBZ"/>
    <property type="match status" value="1"/>
</dbReference>
<gene>
    <name evidence="9" type="ORF">JOF36_006716</name>
</gene>
<feature type="region of interest" description="Disordered" evidence="5">
    <location>
        <begin position="66"/>
        <end position="93"/>
    </location>
</feature>
<feature type="domain" description="CopC" evidence="8">
    <location>
        <begin position="32"/>
        <end position="125"/>
    </location>
</feature>
<evidence type="ECO:0000256" key="5">
    <source>
        <dbReference type="SAM" id="MobiDB-lite"/>
    </source>
</evidence>
<dbReference type="Pfam" id="PF04234">
    <property type="entry name" value="CopC"/>
    <property type="match status" value="1"/>
</dbReference>
<evidence type="ECO:0000256" key="3">
    <source>
        <dbReference type="ARBA" id="ARBA00022729"/>
    </source>
</evidence>
<evidence type="ECO:0000313" key="9">
    <source>
        <dbReference type="EMBL" id="MBP2371020.1"/>
    </source>
</evidence>
<keyword evidence="10" id="KW-1185">Reference proteome</keyword>
<dbReference type="EMBL" id="JAGINU010000001">
    <property type="protein sequence ID" value="MBP2371020.1"/>
    <property type="molecule type" value="Genomic_DNA"/>
</dbReference>
<keyword evidence="6" id="KW-0812">Transmembrane</keyword>
<dbReference type="PANTHER" id="PTHR34820">
    <property type="entry name" value="INNER MEMBRANE PROTEIN YEBZ"/>
    <property type="match status" value="1"/>
</dbReference>
<dbReference type="InterPro" id="IPR032694">
    <property type="entry name" value="CopC/D"/>
</dbReference>
<evidence type="ECO:0000256" key="2">
    <source>
        <dbReference type="ARBA" id="ARBA00022723"/>
    </source>
</evidence>
<dbReference type="RefSeq" id="WP_307862713.1">
    <property type="nucleotide sequence ID" value="NZ_JAGINU010000001.1"/>
</dbReference>
<evidence type="ECO:0000259" key="8">
    <source>
        <dbReference type="Pfam" id="PF04234"/>
    </source>
</evidence>
<evidence type="ECO:0000256" key="1">
    <source>
        <dbReference type="ARBA" id="ARBA00004196"/>
    </source>
</evidence>
<dbReference type="Gene3D" id="2.60.40.1220">
    <property type="match status" value="1"/>
</dbReference>
<dbReference type="Proteomes" id="UP001519295">
    <property type="component" value="Unassembled WGS sequence"/>
</dbReference>